<accession>A0ABW3LUG6</accession>
<protein>
    <recommendedName>
        <fullName evidence="4">TniQ protein</fullName>
    </recommendedName>
</protein>
<proteinExistence type="predicted"/>
<dbReference type="RefSeq" id="WP_162375457.1">
    <property type="nucleotide sequence ID" value="NZ_JBHTKN010000003.1"/>
</dbReference>
<evidence type="ECO:0000313" key="2">
    <source>
        <dbReference type="EMBL" id="MFD1041961.1"/>
    </source>
</evidence>
<keyword evidence="3" id="KW-1185">Reference proteome</keyword>
<comment type="caution">
    <text evidence="2">The sequence shown here is derived from an EMBL/GenBank/DDBJ whole genome shotgun (WGS) entry which is preliminary data.</text>
</comment>
<evidence type="ECO:0008006" key="4">
    <source>
        <dbReference type="Google" id="ProtNLM"/>
    </source>
</evidence>
<sequence length="457" mass="50881">MSALSTMPMRLVGDRFELVPAQSAFGCLLRLTRLNQLNSADFRSFFGLYVRRDDDLHHVLATSPSRRQAMAAALKLELPNTWDPAIWKPYREHQVPSAVTTPLRYCVACIRLGYHCHVHQLPWISHCPWHGVNLRTNCPRCDGSLAMTSGAGRKLLTCSCGMDLLNESAAARLSRPVEGAERYLDTYLTWAQTMRHCQILVGTPPEVPSSHALSQLVQLPATLRRPESAPSPTPARAYQRELPSERLSPAEDARRMMGLRDAVPRMLHLPRFMENGCASVVREIALTLPPGSLSPRERTFFLGMVAEENEEPLRPQASAVVCSLPPLAMGDQRFLNLQSVHPVCARFLVHLEDAFAIDVPGLAAGLRKQTLGLLRRVQCDVLCRNYSEGLRAILARYVPQLYAGHKRRLQLTVPLALARLDGNPCVWVAFASMSTYEDANDLLTASAGLKWTQPRGK</sequence>
<organism evidence="2 3">
    <name type="scientific">Pseudoxanthomonas kaohsiungensis</name>
    <dbReference type="NCBI Taxonomy" id="283923"/>
    <lineage>
        <taxon>Bacteria</taxon>
        <taxon>Pseudomonadati</taxon>
        <taxon>Pseudomonadota</taxon>
        <taxon>Gammaproteobacteria</taxon>
        <taxon>Lysobacterales</taxon>
        <taxon>Lysobacteraceae</taxon>
        <taxon>Pseudoxanthomonas</taxon>
    </lineage>
</organism>
<reference evidence="3" key="1">
    <citation type="journal article" date="2019" name="Int. J. Syst. Evol. Microbiol.">
        <title>The Global Catalogue of Microorganisms (GCM) 10K type strain sequencing project: providing services to taxonomists for standard genome sequencing and annotation.</title>
        <authorList>
            <consortium name="The Broad Institute Genomics Platform"/>
            <consortium name="The Broad Institute Genome Sequencing Center for Infectious Disease"/>
            <person name="Wu L."/>
            <person name="Ma J."/>
        </authorList>
    </citation>
    <scope>NUCLEOTIDE SEQUENCE [LARGE SCALE GENOMIC DNA]</scope>
    <source>
        <strain evidence="3">CCUG 55854</strain>
    </source>
</reference>
<name>A0ABW3LUG6_9GAMM</name>
<evidence type="ECO:0000313" key="3">
    <source>
        <dbReference type="Proteomes" id="UP001597033"/>
    </source>
</evidence>
<evidence type="ECO:0000256" key="1">
    <source>
        <dbReference type="SAM" id="MobiDB-lite"/>
    </source>
</evidence>
<gene>
    <name evidence="2" type="ORF">ACFQ2N_06325</name>
</gene>
<dbReference type="Proteomes" id="UP001597033">
    <property type="component" value="Unassembled WGS sequence"/>
</dbReference>
<feature type="region of interest" description="Disordered" evidence="1">
    <location>
        <begin position="221"/>
        <end position="246"/>
    </location>
</feature>
<dbReference type="EMBL" id="JBHTKN010000003">
    <property type="protein sequence ID" value="MFD1041961.1"/>
    <property type="molecule type" value="Genomic_DNA"/>
</dbReference>